<organism evidence="3 4">
    <name type="scientific">Bacteroides finegoldii</name>
    <dbReference type="NCBI Taxonomy" id="338188"/>
    <lineage>
        <taxon>Bacteria</taxon>
        <taxon>Pseudomonadati</taxon>
        <taxon>Bacteroidota</taxon>
        <taxon>Bacteroidia</taxon>
        <taxon>Bacteroidales</taxon>
        <taxon>Bacteroidaceae</taxon>
        <taxon>Bacteroides</taxon>
    </lineage>
</organism>
<evidence type="ECO:0000256" key="1">
    <source>
        <dbReference type="SAM" id="SignalP"/>
    </source>
</evidence>
<feature type="chain" id="PRO_5008023017" evidence="1">
    <location>
        <begin position="21"/>
        <end position="640"/>
    </location>
</feature>
<feature type="domain" description="Pilus formation protein N-terminal" evidence="2">
    <location>
        <begin position="334"/>
        <end position="377"/>
    </location>
</feature>
<dbReference type="GO" id="GO:0004553">
    <property type="term" value="F:hydrolase activity, hydrolyzing O-glycosyl compounds"/>
    <property type="evidence" value="ECO:0007669"/>
    <property type="project" value="UniProtKB-ARBA"/>
</dbReference>
<dbReference type="Proteomes" id="UP000095517">
    <property type="component" value="Unassembled WGS sequence"/>
</dbReference>
<dbReference type="EMBL" id="CYZH01000013">
    <property type="protein sequence ID" value="CUO66968.1"/>
    <property type="molecule type" value="Genomic_DNA"/>
</dbReference>
<dbReference type="InterPro" id="IPR013320">
    <property type="entry name" value="ConA-like_dom_sf"/>
</dbReference>
<dbReference type="AlphaFoldDB" id="A0A174H133"/>
<dbReference type="PROSITE" id="PS51257">
    <property type="entry name" value="PROKAR_LIPOPROTEIN"/>
    <property type="match status" value="1"/>
</dbReference>
<keyword evidence="1" id="KW-0732">Signal</keyword>
<dbReference type="SUPFAM" id="SSF49899">
    <property type="entry name" value="Concanavalin A-like lectins/glucanases"/>
    <property type="match status" value="1"/>
</dbReference>
<dbReference type="Pfam" id="PF13629">
    <property type="entry name" value="T2SS-T3SS_pil_N"/>
    <property type="match status" value="1"/>
</dbReference>
<dbReference type="Gene3D" id="2.60.120.200">
    <property type="match status" value="1"/>
</dbReference>
<dbReference type="RefSeq" id="WP_055279266.1">
    <property type="nucleotide sequence ID" value="NZ_CABIXA010000013.1"/>
</dbReference>
<reference evidence="3 4" key="1">
    <citation type="submission" date="2015-09" db="EMBL/GenBank/DDBJ databases">
        <authorList>
            <consortium name="Pathogen Informatics"/>
        </authorList>
    </citation>
    <scope>NUCLEOTIDE SEQUENCE [LARGE SCALE GENOMIC DNA]</scope>
    <source>
        <strain evidence="3 4">2789STDY5608840</strain>
    </source>
</reference>
<evidence type="ECO:0000313" key="3">
    <source>
        <dbReference type="EMBL" id="CUO66968.1"/>
    </source>
</evidence>
<dbReference type="Pfam" id="PF13385">
    <property type="entry name" value="Laminin_G_3"/>
    <property type="match status" value="1"/>
</dbReference>
<evidence type="ECO:0000313" key="4">
    <source>
        <dbReference type="Proteomes" id="UP000095517"/>
    </source>
</evidence>
<dbReference type="GO" id="GO:0005975">
    <property type="term" value="P:carbohydrate metabolic process"/>
    <property type="evidence" value="ECO:0007669"/>
    <property type="project" value="UniProtKB-ARBA"/>
</dbReference>
<name>A0A174H133_9BACE</name>
<sequence>MKRKLSFLFLSALTIPFLMVSCSDDKEEQEVKPAADLVVDNSSVTLLQGDEITVGITSGNGDYYVKPFDESVATATVNGNKVTIKATENSELEENNRIETTVLVIDGRKKVARIQVQVAKLWNLTVDTPEEGFDLFIGEKRLIKILTGNGDYQISVPEGADKYLEVGELSGQTFPVTAKFETETDHPIEITITDKKDKTVVIPIVVNIVDLTLKSNEAIFAEPDAESQYIAIEKGNGGYTFTYQVEGGEPTADATIVEASEDENLITLKPKARGDVKVIVTDQKGSEEVIAVKVNPYKLKASVETVSIGGFKASTEFSIVKGNGEYVLQALSEADQELMDVIVLDEGTYKVTAKKLGATNLVITDQAGEKLTLPVSVNPVAADIGGDRYFYMDVKNLNHRIPELGLQHLSQVTYEIIFYPNDTRGLQTFMGLEGNLLLRSEEGRDTNPHFQIAFKANGLSNPYLLSEQVVYSDRKDANAKKPGKWYHVALVYDGTQPNIMEAYKLYINGVPEKLTGKEDYSNKAPNSSMDLTIMNADNYFMIGRANNNDYRNGLIRVYQARIWKTARTEQEIKENLCELKSGYNTDDLVGYWIFSDGIEKSEYEDLSGHEMNAKVGDHNGAKPSTIAADRYKPVECPHSY</sequence>
<accession>A0A174H133</accession>
<protein>
    <submittedName>
        <fullName evidence="3">Domain of uncharacterized function (DUF1735)</fullName>
    </submittedName>
</protein>
<feature type="signal peptide" evidence="1">
    <location>
        <begin position="1"/>
        <end position="20"/>
    </location>
</feature>
<dbReference type="STRING" id="338188.ERS852397_02528"/>
<gene>
    <name evidence="3" type="ORF">ERS852397_02528</name>
</gene>
<dbReference type="InterPro" id="IPR032789">
    <property type="entry name" value="T2SS-T3SS_pil_N"/>
</dbReference>
<proteinExistence type="predicted"/>
<evidence type="ECO:0000259" key="2">
    <source>
        <dbReference type="Pfam" id="PF13629"/>
    </source>
</evidence>